<reference evidence="9" key="1">
    <citation type="journal article" date="2012" name="Plant Physiol.">
        <title>TsHKT1;2, a HKT1 homolog from the extremophile Arabidopsis relative Thellungiella salsuginea, shows K(+) specificity in the presence of NaCl.</title>
        <authorList>
            <person name="Ali Z."/>
            <person name="Park H.C."/>
            <person name="Ali A."/>
            <person name="Oh D.H."/>
            <person name="Aman R."/>
            <person name="Kropornicka A."/>
            <person name="Hong H."/>
            <person name="Choi W."/>
            <person name="Chung W.S."/>
            <person name="Kim W.Y."/>
            <person name="Bressan R.A."/>
            <person name="Bohnert H.J."/>
            <person name="Lee S.Y."/>
            <person name="Yun D.J."/>
        </authorList>
    </citation>
    <scope>NUCLEOTIDE SEQUENCE</scope>
</reference>
<dbReference type="eggNOG" id="KOG1341">
    <property type="taxonomic scope" value="Eukaryota"/>
</dbReference>
<evidence type="ECO:0000256" key="4">
    <source>
        <dbReference type="ARBA" id="ARBA00022692"/>
    </source>
</evidence>
<dbReference type="InterPro" id="IPR003445">
    <property type="entry name" value="Cat_transpt"/>
</dbReference>
<evidence type="ECO:0000256" key="8">
    <source>
        <dbReference type="SAM" id="Phobius"/>
    </source>
</evidence>
<accession>I1ZHS7</accession>
<evidence type="ECO:0000313" key="9">
    <source>
        <dbReference type="EMBL" id="AFJ23835.1"/>
    </source>
</evidence>
<feature type="transmembrane region" description="Helical" evidence="8">
    <location>
        <begin position="288"/>
        <end position="311"/>
    </location>
</feature>
<dbReference type="PANTHER" id="PTHR31064">
    <property type="entry name" value="POTASSIUM TRANSPORT PROTEIN DDB_G0292412-RELATED"/>
    <property type="match status" value="1"/>
</dbReference>
<dbReference type="Gramene" id="ESQ38530">
    <property type="protein sequence ID" value="ESQ38530"/>
    <property type="gene ID" value="EUTSA_v10028595mg"/>
</dbReference>
<keyword evidence="5 8" id="KW-1133">Transmembrane helix</keyword>
<evidence type="ECO:0000256" key="3">
    <source>
        <dbReference type="ARBA" id="ARBA00022448"/>
    </source>
</evidence>
<feature type="transmembrane region" description="Helical" evidence="8">
    <location>
        <begin position="231"/>
        <end position="255"/>
    </location>
</feature>
<dbReference type="GO" id="GO:0005886">
    <property type="term" value="C:plasma membrane"/>
    <property type="evidence" value="ECO:0007669"/>
    <property type="project" value="TreeGrafter"/>
</dbReference>
<feature type="transmembrane region" description="Helical" evidence="8">
    <location>
        <begin position="82"/>
        <end position="104"/>
    </location>
</feature>
<feature type="transmembrane region" description="Helical" evidence="8">
    <location>
        <begin position="392"/>
        <end position="411"/>
    </location>
</feature>
<dbReference type="OrthoDB" id="9999863at2759"/>
<protein>
    <submittedName>
        <fullName evidence="9">Potassium transporter</fullName>
    </submittedName>
</protein>
<comment type="similarity">
    <text evidence="2">Belongs to the TrkH potassium transport family. HKT (TC 2.A.38.3) subfamily.</text>
</comment>
<feature type="transmembrane region" description="Helical" evidence="8">
    <location>
        <begin position="197"/>
        <end position="219"/>
    </location>
</feature>
<dbReference type="EMBL" id="KI517537">
    <property type="protein sequence ID" value="ESQ38530.1"/>
    <property type="molecule type" value="Genomic_DNA"/>
</dbReference>
<gene>
    <name evidence="9" type="primary">HKT1.1</name>
    <name evidence="10" type="ORF">EUTSA_v10028595mg</name>
</gene>
<keyword evidence="6" id="KW-0406">Ion transport</keyword>
<evidence type="ECO:0000313" key="10">
    <source>
        <dbReference type="EMBL" id="ESQ38530.1"/>
    </source>
</evidence>
<keyword evidence="11" id="KW-1185">Reference proteome</keyword>
<dbReference type="PANTHER" id="PTHR31064:SF30">
    <property type="entry name" value="HIGH-AFFINITY POTASSIUM TRANSPORT PROTEIN-RELATED"/>
    <property type="match status" value="1"/>
</dbReference>
<dbReference type="AlphaFoldDB" id="I1ZHS7"/>
<evidence type="ECO:0000313" key="11">
    <source>
        <dbReference type="Proteomes" id="UP000030689"/>
    </source>
</evidence>
<evidence type="ECO:0000256" key="6">
    <source>
        <dbReference type="ARBA" id="ARBA00023065"/>
    </source>
</evidence>
<proteinExistence type="evidence at transcript level"/>
<dbReference type="GeneID" id="18014706"/>
<evidence type="ECO:0000256" key="7">
    <source>
        <dbReference type="ARBA" id="ARBA00023136"/>
    </source>
</evidence>
<dbReference type="Pfam" id="PF02386">
    <property type="entry name" value="TrkH"/>
    <property type="match status" value="1"/>
</dbReference>
<dbReference type="KEGG" id="eus:EUTSA_v10028595mg"/>
<comment type="subcellular location">
    <subcellularLocation>
        <location evidence="1">Membrane</location>
        <topology evidence="1">Multi-pass membrane protein</topology>
    </subcellularLocation>
</comment>
<dbReference type="InterPro" id="IPR051143">
    <property type="entry name" value="TrkH_K-transport"/>
</dbReference>
<feature type="transmembrane region" description="Helical" evidence="8">
    <location>
        <begin position="164"/>
        <end position="185"/>
    </location>
</feature>
<keyword evidence="3" id="KW-0813">Transport</keyword>
<feature type="transmembrane region" description="Helical" evidence="8">
    <location>
        <begin position="21"/>
        <end position="42"/>
    </location>
</feature>
<dbReference type="OMA" id="SICHFAN"/>
<feature type="transmembrane region" description="Helical" evidence="8">
    <location>
        <begin position="352"/>
        <end position="371"/>
    </location>
</feature>
<organism evidence="9">
    <name type="scientific">Eutrema salsugineum</name>
    <name type="common">Saltwater cress</name>
    <name type="synonym">Sisymbrium salsugineum</name>
    <dbReference type="NCBI Taxonomy" id="72664"/>
    <lineage>
        <taxon>Eukaryota</taxon>
        <taxon>Viridiplantae</taxon>
        <taxon>Streptophyta</taxon>
        <taxon>Embryophyta</taxon>
        <taxon>Tracheophyta</taxon>
        <taxon>Spermatophyta</taxon>
        <taxon>Magnoliopsida</taxon>
        <taxon>eudicotyledons</taxon>
        <taxon>Gunneridae</taxon>
        <taxon>Pentapetalae</taxon>
        <taxon>rosids</taxon>
        <taxon>malvids</taxon>
        <taxon>Brassicales</taxon>
        <taxon>Brassicaceae</taxon>
        <taxon>Eutremeae</taxon>
        <taxon>Eutrema</taxon>
    </lineage>
</organism>
<reference evidence="10 11" key="2">
    <citation type="journal article" date="2013" name="Front. Plant Sci.">
        <title>The Reference Genome of the Halophytic Plant Eutrema salsugineum.</title>
        <authorList>
            <person name="Yang R."/>
            <person name="Jarvis D.E."/>
            <person name="Chen H."/>
            <person name="Beilstein M.A."/>
            <person name="Grimwood J."/>
            <person name="Jenkins J."/>
            <person name="Shu S."/>
            <person name="Prochnik S."/>
            <person name="Xin M."/>
            <person name="Ma C."/>
            <person name="Schmutz J."/>
            <person name="Wing R.A."/>
            <person name="Mitchell-Olds T."/>
            <person name="Schumaker K.S."/>
            <person name="Wang X."/>
        </authorList>
    </citation>
    <scope>NUCLEOTIDE SEQUENCE [LARGE SCALE GENOMIC DNA]</scope>
</reference>
<evidence type="ECO:0000256" key="2">
    <source>
        <dbReference type="ARBA" id="ARBA00010864"/>
    </source>
</evidence>
<evidence type="ECO:0000256" key="5">
    <source>
        <dbReference type="ARBA" id="ARBA00022989"/>
    </source>
</evidence>
<evidence type="ECO:0000256" key="1">
    <source>
        <dbReference type="ARBA" id="ARBA00004141"/>
    </source>
</evidence>
<keyword evidence="7 8" id="KW-0472">Membrane</keyword>
<feature type="transmembrane region" description="Helical" evidence="8">
    <location>
        <begin position="470"/>
        <end position="487"/>
    </location>
</feature>
<name>I1ZHS7_EUTSA</name>
<dbReference type="Proteomes" id="UP000030689">
    <property type="component" value="Unassembled WGS sequence"/>
</dbReference>
<keyword evidence="4 8" id="KW-0812">Transmembrane</keyword>
<sequence length="505" mass="57271">MERVGAKLAKFRLQLAKNPSVLCLYFVYFLSFSFLGFLALKISKPRTTSRPHDLDLFFTSVSAITVSSMSTIDMEVFSNTHLIFLTILMLLGGEVFTSFLTLYFSHFTKFVLPHNKNIRHLMGSFDLDSPIEDRRIDLENVTDHRVDPSQINERASKCLYSVVLGYHLVTNIAGSVLVLVYVNFVKTAGDVLSSKEISPLTFSVFTAVSTFGNCGFVPTNENMIIFRKNSGLLWLLIPQALMGNTLFPCFLLFLVSGLDKITKYDEFGYILNNYKKMGYYHLLSVRRCVLLGLTVLGFLTIQLIFFCVYEWSSESLEGMNWYEKFVGSLFQVVNSRHTGETILDVSTLSPTILILFILMMYLPPYTLFMPFTEETNEKGEDDSENGKKRKKSGLFVSQLSFLVVCIVLISISEREKLRRDPLNFNVLNITLEVISAYGNVGFTTGYSCKRRLNVSDGGCEDASYGFVGRWSPAGKVILILVMFYGRFKHFTPKSGRAWILYPSSF</sequence>
<dbReference type="GO" id="GO:0015081">
    <property type="term" value="F:sodium ion transmembrane transporter activity"/>
    <property type="evidence" value="ECO:0007669"/>
    <property type="project" value="TreeGrafter"/>
</dbReference>
<dbReference type="STRING" id="72664.I1ZHS7"/>
<dbReference type="EMBL" id="JQ063120">
    <property type="protein sequence ID" value="AFJ23835.1"/>
    <property type="molecule type" value="mRNA"/>
</dbReference>